<keyword evidence="3 5" id="KW-0547">Nucleotide-binding</keyword>
<dbReference type="InterPro" id="IPR025110">
    <property type="entry name" value="AMP-bd_C"/>
</dbReference>
<evidence type="ECO:0000259" key="7">
    <source>
        <dbReference type="Pfam" id="PF13193"/>
    </source>
</evidence>
<dbReference type="PANTHER" id="PTHR45398">
    <property type="match status" value="1"/>
</dbReference>
<comment type="catalytic activity">
    <reaction evidence="5">
        <text>holo-[D-alanyl-carrier protein] + D-alanine + ATP = D-alanyl-[D-alanyl-carrier protein] + AMP + diphosphate</text>
        <dbReference type="Rhea" id="RHEA:55132"/>
        <dbReference type="Rhea" id="RHEA-COMP:14102"/>
        <dbReference type="Rhea" id="RHEA-COMP:14103"/>
        <dbReference type="ChEBI" id="CHEBI:30616"/>
        <dbReference type="ChEBI" id="CHEBI:33019"/>
        <dbReference type="ChEBI" id="CHEBI:57416"/>
        <dbReference type="ChEBI" id="CHEBI:64479"/>
        <dbReference type="ChEBI" id="CHEBI:138620"/>
        <dbReference type="ChEBI" id="CHEBI:456215"/>
        <dbReference type="EC" id="6.2.1.54"/>
    </reaction>
</comment>
<dbReference type="InterPro" id="IPR020845">
    <property type="entry name" value="AMP-binding_CS"/>
</dbReference>
<dbReference type="InterPro" id="IPR010072">
    <property type="entry name" value="DltA"/>
</dbReference>
<feature type="binding site" evidence="5">
    <location>
        <position position="492"/>
    </location>
    <ligand>
        <name>D-alanine</name>
        <dbReference type="ChEBI" id="CHEBI:57416"/>
    </ligand>
</feature>
<feature type="binding site" evidence="5">
    <location>
        <position position="199"/>
    </location>
    <ligand>
        <name>D-alanine</name>
        <dbReference type="ChEBI" id="CHEBI:57416"/>
    </ligand>
</feature>
<evidence type="ECO:0000256" key="3">
    <source>
        <dbReference type="ARBA" id="ARBA00022741"/>
    </source>
</evidence>
<organism evidence="8 9">
    <name type="scientific">Lapidilactobacillus achengensis</name>
    <dbReference type="NCBI Taxonomy" id="2486000"/>
    <lineage>
        <taxon>Bacteria</taxon>
        <taxon>Bacillati</taxon>
        <taxon>Bacillota</taxon>
        <taxon>Bacilli</taxon>
        <taxon>Lactobacillales</taxon>
        <taxon>Lactobacillaceae</taxon>
        <taxon>Lapidilactobacillus</taxon>
    </lineage>
</organism>
<dbReference type="Pfam" id="PF13193">
    <property type="entry name" value="AMP-binding_C"/>
    <property type="match status" value="1"/>
</dbReference>
<feature type="domain" description="AMP-binding enzyme C-terminal" evidence="7">
    <location>
        <begin position="421"/>
        <end position="492"/>
    </location>
</feature>
<feature type="binding site" evidence="5">
    <location>
        <begin position="393"/>
        <end position="396"/>
    </location>
    <ligand>
        <name>ATP</name>
        <dbReference type="ChEBI" id="CHEBI:30616"/>
    </ligand>
</feature>
<dbReference type="Gene3D" id="3.40.50.12780">
    <property type="entry name" value="N-terminal domain of ligase-like"/>
    <property type="match status" value="1"/>
</dbReference>
<dbReference type="CDD" id="cd05945">
    <property type="entry name" value="DltA"/>
    <property type="match status" value="1"/>
</dbReference>
<dbReference type="Proteomes" id="UP001596310">
    <property type="component" value="Unassembled WGS sequence"/>
</dbReference>
<dbReference type="Pfam" id="PF00501">
    <property type="entry name" value="AMP-binding"/>
    <property type="match status" value="1"/>
</dbReference>
<comment type="function">
    <text evidence="5">Catalyzes the first step in the D-alanylation of lipoteichoic acid (LTA), the activation of D-alanine and its transfer onto the D-alanyl carrier protein (Dcp) DltC. In an ATP-dependent two-step reaction, forms a high energy D-alanyl-AMP intermediate, followed by transfer of the D-alanyl residue as a thiol ester to the phosphopantheinyl prosthetic group of the Dcp. D-alanylation of LTA plays an important role in modulating the properties of the cell wall in Gram-positive bacteria, influencing the net charge of the cell wall.</text>
</comment>
<evidence type="ECO:0000256" key="2">
    <source>
        <dbReference type="ARBA" id="ARBA00022598"/>
    </source>
</evidence>
<evidence type="ECO:0000256" key="4">
    <source>
        <dbReference type="ARBA" id="ARBA00022840"/>
    </source>
</evidence>
<dbReference type="GO" id="GO:0016874">
    <property type="term" value="F:ligase activity"/>
    <property type="evidence" value="ECO:0007669"/>
    <property type="project" value="UniProtKB-KW"/>
</dbReference>
<evidence type="ECO:0000256" key="5">
    <source>
        <dbReference type="HAMAP-Rule" id="MF_00593"/>
    </source>
</evidence>
<evidence type="ECO:0000256" key="1">
    <source>
        <dbReference type="ARBA" id="ARBA00022490"/>
    </source>
</evidence>
<proteinExistence type="inferred from homology"/>
<evidence type="ECO:0000313" key="9">
    <source>
        <dbReference type="Proteomes" id="UP001596310"/>
    </source>
</evidence>
<reference evidence="9" key="1">
    <citation type="journal article" date="2019" name="Int. J. Syst. Evol. Microbiol.">
        <title>The Global Catalogue of Microorganisms (GCM) 10K type strain sequencing project: providing services to taxonomists for standard genome sequencing and annotation.</title>
        <authorList>
            <consortium name="The Broad Institute Genomics Platform"/>
            <consortium name="The Broad Institute Genome Sequencing Center for Infectious Disease"/>
            <person name="Wu L."/>
            <person name="Ma J."/>
        </authorList>
    </citation>
    <scope>NUCLEOTIDE SEQUENCE [LARGE SCALE GENOMIC DNA]</scope>
    <source>
        <strain evidence="9">CCM 8897</strain>
    </source>
</reference>
<comment type="subcellular location">
    <subcellularLocation>
        <location evidence="5">Cytoplasm</location>
    </subcellularLocation>
</comment>
<dbReference type="EC" id="6.2.1.54" evidence="5"/>
<dbReference type="NCBIfam" id="TIGR01734">
    <property type="entry name" value="D-ala-DACP-lig"/>
    <property type="match status" value="1"/>
</dbReference>
<feature type="binding site" evidence="5">
    <location>
        <position position="303"/>
    </location>
    <ligand>
        <name>D-alanine</name>
        <dbReference type="ChEBI" id="CHEBI:57416"/>
    </ligand>
</feature>
<comment type="similarity">
    <text evidence="5">Belongs to the ATP-dependent AMP-binding enzyme family. DltA subfamily.</text>
</comment>
<comment type="pathway">
    <text evidence="5">Cell wall biogenesis; lipoteichoic acid biosynthesis.</text>
</comment>
<dbReference type="NCBIfam" id="NF003417">
    <property type="entry name" value="PRK04813.1"/>
    <property type="match status" value="1"/>
</dbReference>
<evidence type="ECO:0000313" key="8">
    <source>
        <dbReference type="EMBL" id="MFC6315671.1"/>
    </source>
</evidence>
<protein>
    <recommendedName>
        <fullName evidence="5">D-alanine--D-alanyl carrier protein ligase</fullName>
        <shortName evidence="5">DCL</shortName>
        <ecNumber evidence="5">6.2.1.54</ecNumber>
    </recommendedName>
    <alternativeName>
        <fullName evidence="5">D-alanine--poly(phosphoribitol) ligase subunit 1</fullName>
    </alternativeName>
    <alternativeName>
        <fullName evidence="5">D-alanine-activating enzyme</fullName>
        <shortName evidence="5">DAE</shortName>
    </alternativeName>
</protein>
<dbReference type="PROSITE" id="PS00455">
    <property type="entry name" value="AMP_BINDING"/>
    <property type="match status" value="1"/>
</dbReference>
<comment type="caution">
    <text evidence="8">The sequence shown here is derived from an EMBL/GenBank/DDBJ whole genome shotgun (WGS) entry which is preliminary data.</text>
</comment>
<keyword evidence="9" id="KW-1185">Reference proteome</keyword>
<dbReference type="InterPro" id="IPR045851">
    <property type="entry name" value="AMP-bd_C_sf"/>
</dbReference>
<keyword evidence="4 5" id="KW-0067">ATP-binding</keyword>
<dbReference type="RefSeq" id="WP_125600703.1">
    <property type="nucleotide sequence ID" value="NZ_JBHSSM010000019.1"/>
</dbReference>
<name>A0ABW1UPM1_9LACO</name>
<gene>
    <name evidence="5 8" type="primary">dltA</name>
    <name evidence="8" type="ORF">ACFQHW_08865</name>
</gene>
<dbReference type="InterPro" id="IPR000873">
    <property type="entry name" value="AMP-dep_synth/lig_dom"/>
</dbReference>
<dbReference type="Gene3D" id="3.30.300.30">
    <property type="match status" value="1"/>
</dbReference>
<dbReference type="PANTHER" id="PTHR45398:SF1">
    <property type="entry name" value="ENZYME, PUTATIVE (JCVI)-RELATED"/>
    <property type="match status" value="1"/>
</dbReference>
<dbReference type="InterPro" id="IPR044507">
    <property type="entry name" value="DltA-like"/>
</dbReference>
<keyword evidence="1 5" id="KW-0963">Cytoplasm</keyword>
<feature type="binding site" evidence="5">
    <location>
        <position position="492"/>
    </location>
    <ligand>
        <name>ATP</name>
        <dbReference type="ChEBI" id="CHEBI:30616"/>
    </ligand>
</feature>
<feature type="binding site" evidence="5">
    <location>
        <begin position="154"/>
        <end position="155"/>
    </location>
    <ligand>
        <name>ATP</name>
        <dbReference type="ChEBI" id="CHEBI:30616"/>
    </ligand>
</feature>
<dbReference type="EMBL" id="JBHSSM010000019">
    <property type="protein sequence ID" value="MFC6315671.1"/>
    <property type="molecule type" value="Genomic_DNA"/>
</dbReference>
<sequence length="506" mass="56261">MIKNVITAFDKVSQKHPNKFAYDYLGEQHTYHELRVNADRLAAHLLSLNLPKHAPIMVYGGQTFEMVVAFLAAVKAGHAYIPVDDHSSNDRLKMIQEVAQPPLVIAVRPLPVALTDIQVIDQDDLMALTEQELTAPLPSEQYVSDDDNFYIIFTSGTTGKPKGVQISARNLESFVNWQLADFYFPKHANVLAQAPYSFDLSVMGLYPTLVTGGTLKVLPREITDNFKALFATLPTMDLNIWISTPSLIEICLLVADFDSEHYPDLVTFLFCGEELSHKTAATLKKRFPKSRLYNTYGPTETTVAVTGVEITPALLERYDRLPIGYVKSDTQIWVDGAAAVGQQGEIIISGPSVSKGYLNLPEKTAAVFQQKSGWPSYASGDIGFFNDAGLLFYRGRMDFQIKFNGYRIELEELNFFLKQQKIVDQGAIVPRYNQGHKVTQLVALVVPAAGDPEDQQALTAAIKANLAKDIMPYMMPQRFVYRSELPLSANGKVDIKALIQEVNASD</sequence>
<feature type="domain" description="AMP-dependent synthetase/ligase" evidence="6">
    <location>
        <begin position="9"/>
        <end position="358"/>
    </location>
</feature>
<keyword evidence="2 5" id="KW-0436">Ligase</keyword>
<feature type="binding site" evidence="5">
    <location>
        <begin position="294"/>
        <end position="299"/>
    </location>
    <ligand>
        <name>ATP</name>
        <dbReference type="ChEBI" id="CHEBI:30616"/>
    </ligand>
</feature>
<evidence type="ECO:0000259" key="6">
    <source>
        <dbReference type="Pfam" id="PF00501"/>
    </source>
</evidence>
<dbReference type="HAMAP" id="MF_00593">
    <property type="entry name" value="DltA"/>
    <property type="match status" value="1"/>
</dbReference>
<dbReference type="SUPFAM" id="SSF56801">
    <property type="entry name" value="Acetyl-CoA synthetase-like"/>
    <property type="match status" value="1"/>
</dbReference>
<dbReference type="InterPro" id="IPR042099">
    <property type="entry name" value="ANL_N_sf"/>
</dbReference>
<feature type="binding site" evidence="5">
    <location>
        <position position="381"/>
    </location>
    <ligand>
        <name>ATP</name>
        <dbReference type="ChEBI" id="CHEBI:30616"/>
    </ligand>
</feature>
<accession>A0ABW1UPM1</accession>